<evidence type="ECO:0000256" key="6">
    <source>
        <dbReference type="ARBA" id="ARBA00023015"/>
    </source>
</evidence>
<keyword evidence="5" id="KW-0862">Zinc</keyword>
<dbReference type="Proteomes" id="UP000184383">
    <property type="component" value="Unassembled WGS sequence"/>
</dbReference>
<keyword evidence="6" id="KW-0805">Transcription regulation</keyword>
<feature type="domain" description="C2H2-type" evidence="12">
    <location>
        <begin position="9"/>
        <end position="38"/>
    </location>
</feature>
<dbReference type="GO" id="GO:0000978">
    <property type="term" value="F:RNA polymerase II cis-regulatory region sequence-specific DNA binding"/>
    <property type="evidence" value="ECO:0007669"/>
    <property type="project" value="UniProtKB-ARBA"/>
</dbReference>
<evidence type="ECO:0000256" key="1">
    <source>
        <dbReference type="ARBA" id="ARBA00004123"/>
    </source>
</evidence>
<protein>
    <recommendedName>
        <fullName evidence="12">C2H2-type domain-containing protein</fullName>
    </recommendedName>
</protein>
<feature type="compositionally biased region" description="Polar residues" evidence="11">
    <location>
        <begin position="130"/>
        <end position="147"/>
    </location>
</feature>
<dbReference type="PROSITE" id="PS50157">
    <property type="entry name" value="ZINC_FINGER_C2H2_2"/>
    <property type="match status" value="4"/>
</dbReference>
<evidence type="ECO:0000313" key="14">
    <source>
        <dbReference type="Proteomes" id="UP000184383"/>
    </source>
</evidence>
<dbReference type="FunFam" id="3.30.160.60:FF:000125">
    <property type="entry name" value="Putative zinc finger protein 143"/>
    <property type="match status" value="1"/>
</dbReference>
<dbReference type="RefSeq" id="XP_040694256.1">
    <property type="nucleotide sequence ID" value="XM_040832307.1"/>
</dbReference>
<dbReference type="Gene3D" id="3.30.160.60">
    <property type="entry name" value="Classic Zinc Finger"/>
    <property type="match status" value="4"/>
</dbReference>
<evidence type="ECO:0000256" key="10">
    <source>
        <dbReference type="PROSITE-ProRule" id="PRU00042"/>
    </source>
</evidence>
<evidence type="ECO:0000256" key="3">
    <source>
        <dbReference type="ARBA" id="ARBA00022737"/>
    </source>
</evidence>
<evidence type="ECO:0000259" key="12">
    <source>
        <dbReference type="PROSITE" id="PS50157"/>
    </source>
</evidence>
<keyword evidence="9" id="KW-0539">Nucleus</keyword>
<dbReference type="FunFam" id="3.30.160.60:FF:000072">
    <property type="entry name" value="zinc finger protein 143 isoform X1"/>
    <property type="match status" value="1"/>
</dbReference>
<accession>A0A1L9S082</accession>
<evidence type="ECO:0000313" key="13">
    <source>
        <dbReference type="EMBL" id="OJJ40580.1"/>
    </source>
</evidence>
<evidence type="ECO:0000256" key="4">
    <source>
        <dbReference type="ARBA" id="ARBA00022771"/>
    </source>
</evidence>
<evidence type="ECO:0000256" key="5">
    <source>
        <dbReference type="ARBA" id="ARBA00022833"/>
    </source>
</evidence>
<feature type="domain" description="C2H2-type" evidence="12">
    <location>
        <begin position="69"/>
        <end position="98"/>
    </location>
</feature>
<keyword evidence="7" id="KW-0238">DNA-binding</keyword>
<dbReference type="InterPro" id="IPR013087">
    <property type="entry name" value="Znf_C2H2_type"/>
</dbReference>
<dbReference type="InterPro" id="IPR036236">
    <property type="entry name" value="Znf_C2H2_sf"/>
</dbReference>
<proteinExistence type="predicted"/>
<keyword evidence="2" id="KW-0479">Metal-binding</keyword>
<dbReference type="SUPFAM" id="SSF57667">
    <property type="entry name" value="beta-beta-alpha zinc fingers"/>
    <property type="match status" value="3"/>
</dbReference>
<feature type="region of interest" description="Disordered" evidence="11">
    <location>
        <begin position="116"/>
        <end position="147"/>
    </location>
</feature>
<dbReference type="VEuPathDB" id="FungiDB:ASPWEDRAFT_220907"/>
<name>A0A1L9S082_ASPWE</name>
<dbReference type="PROSITE" id="PS00028">
    <property type="entry name" value="ZINC_FINGER_C2H2_1"/>
    <property type="match status" value="4"/>
</dbReference>
<feature type="domain" description="C2H2-type" evidence="12">
    <location>
        <begin position="99"/>
        <end position="124"/>
    </location>
</feature>
<evidence type="ECO:0000256" key="11">
    <source>
        <dbReference type="SAM" id="MobiDB-lite"/>
    </source>
</evidence>
<evidence type="ECO:0000256" key="9">
    <source>
        <dbReference type="ARBA" id="ARBA00023242"/>
    </source>
</evidence>
<evidence type="ECO:0000256" key="8">
    <source>
        <dbReference type="ARBA" id="ARBA00023163"/>
    </source>
</evidence>
<keyword evidence="4 10" id="KW-0863">Zinc-finger</keyword>
<dbReference type="PANTHER" id="PTHR23235:SF178">
    <property type="entry name" value="C2H2-TYPE DOMAIN-CONTAINING PROTEIN-RELATED"/>
    <property type="match status" value="1"/>
</dbReference>
<dbReference type="GO" id="GO:0005634">
    <property type="term" value="C:nucleus"/>
    <property type="evidence" value="ECO:0007669"/>
    <property type="project" value="UniProtKB-SubCell"/>
</dbReference>
<dbReference type="EMBL" id="KV878209">
    <property type="protein sequence ID" value="OJJ40580.1"/>
    <property type="molecule type" value="Genomic_DNA"/>
</dbReference>
<dbReference type="GO" id="GO:0008270">
    <property type="term" value="F:zinc ion binding"/>
    <property type="evidence" value="ECO:0007669"/>
    <property type="project" value="UniProtKB-KW"/>
</dbReference>
<evidence type="ECO:0000256" key="2">
    <source>
        <dbReference type="ARBA" id="ARBA00022723"/>
    </source>
</evidence>
<keyword evidence="3" id="KW-0677">Repeat</keyword>
<organism evidence="13 14">
    <name type="scientific">Aspergillus wentii DTO 134E9</name>
    <dbReference type="NCBI Taxonomy" id="1073089"/>
    <lineage>
        <taxon>Eukaryota</taxon>
        <taxon>Fungi</taxon>
        <taxon>Dikarya</taxon>
        <taxon>Ascomycota</taxon>
        <taxon>Pezizomycotina</taxon>
        <taxon>Eurotiomycetes</taxon>
        <taxon>Eurotiomycetidae</taxon>
        <taxon>Eurotiales</taxon>
        <taxon>Aspergillaceae</taxon>
        <taxon>Aspergillus</taxon>
        <taxon>Aspergillus subgen. Cremei</taxon>
    </lineage>
</organism>
<dbReference type="OrthoDB" id="3437960at2759"/>
<keyword evidence="14" id="KW-1185">Reference proteome</keyword>
<keyword evidence="8" id="KW-0804">Transcription</keyword>
<dbReference type="SMART" id="SM00355">
    <property type="entry name" value="ZnF_C2H2"/>
    <property type="match status" value="4"/>
</dbReference>
<dbReference type="STRING" id="1073089.A0A1L9S082"/>
<comment type="subcellular location">
    <subcellularLocation>
        <location evidence="1">Nucleus</location>
    </subcellularLocation>
</comment>
<dbReference type="Pfam" id="PF00096">
    <property type="entry name" value="zf-C2H2"/>
    <property type="match status" value="3"/>
</dbReference>
<evidence type="ECO:0000256" key="7">
    <source>
        <dbReference type="ARBA" id="ARBA00023125"/>
    </source>
</evidence>
<reference evidence="14" key="1">
    <citation type="journal article" date="2017" name="Genome Biol.">
        <title>Comparative genomics reveals high biological diversity and specific adaptations in the industrially and medically important fungal genus Aspergillus.</title>
        <authorList>
            <person name="de Vries R.P."/>
            <person name="Riley R."/>
            <person name="Wiebenga A."/>
            <person name="Aguilar-Osorio G."/>
            <person name="Amillis S."/>
            <person name="Uchima C.A."/>
            <person name="Anderluh G."/>
            <person name="Asadollahi M."/>
            <person name="Askin M."/>
            <person name="Barry K."/>
            <person name="Battaglia E."/>
            <person name="Bayram O."/>
            <person name="Benocci T."/>
            <person name="Braus-Stromeyer S.A."/>
            <person name="Caldana C."/>
            <person name="Canovas D."/>
            <person name="Cerqueira G.C."/>
            <person name="Chen F."/>
            <person name="Chen W."/>
            <person name="Choi C."/>
            <person name="Clum A."/>
            <person name="Dos Santos R.A."/>
            <person name="Damasio A.R."/>
            <person name="Diallinas G."/>
            <person name="Emri T."/>
            <person name="Fekete E."/>
            <person name="Flipphi M."/>
            <person name="Freyberg S."/>
            <person name="Gallo A."/>
            <person name="Gournas C."/>
            <person name="Habgood R."/>
            <person name="Hainaut M."/>
            <person name="Harispe M.L."/>
            <person name="Henrissat B."/>
            <person name="Hilden K.S."/>
            <person name="Hope R."/>
            <person name="Hossain A."/>
            <person name="Karabika E."/>
            <person name="Karaffa L."/>
            <person name="Karanyi Z."/>
            <person name="Krasevec N."/>
            <person name="Kuo A."/>
            <person name="Kusch H."/>
            <person name="LaButti K."/>
            <person name="Lagendijk E.L."/>
            <person name="Lapidus A."/>
            <person name="Levasseur A."/>
            <person name="Lindquist E."/>
            <person name="Lipzen A."/>
            <person name="Logrieco A.F."/>
            <person name="MacCabe A."/>
            <person name="Maekelae M.R."/>
            <person name="Malavazi I."/>
            <person name="Melin P."/>
            <person name="Meyer V."/>
            <person name="Mielnichuk N."/>
            <person name="Miskei M."/>
            <person name="Molnar A.P."/>
            <person name="Mule G."/>
            <person name="Ngan C.Y."/>
            <person name="Orejas M."/>
            <person name="Orosz E."/>
            <person name="Ouedraogo J.P."/>
            <person name="Overkamp K.M."/>
            <person name="Park H.-S."/>
            <person name="Perrone G."/>
            <person name="Piumi F."/>
            <person name="Punt P.J."/>
            <person name="Ram A.F."/>
            <person name="Ramon A."/>
            <person name="Rauscher S."/>
            <person name="Record E."/>
            <person name="Riano-Pachon D.M."/>
            <person name="Robert V."/>
            <person name="Roehrig J."/>
            <person name="Ruller R."/>
            <person name="Salamov A."/>
            <person name="Salih N.S."/>
            <person name="Samson R.A."/>
            <person name="Sandor E."/>
            <person name="Sanguinetti M."/>
            <person name="Schuetze T."/>
            <person name="Sepcic K."/>
            <person name="Shelest E."/>
            <person name="Sherlock G."/>
            <person name="Sophianopoulou V."/>
            <person name="Squina F.M."/>
            <person name="Sun H."/>
            <person name="Susca A."/>
            <person name="Todd R.B."/>
            <person name="Tsang A."/>
            <person name="Unkles S.E."/>
            <person name="van de Wiele N."/>
            <person name="van Rossen-Uffink D."/>
            <person name="Oliveira J.V."/>
            <person name="Vesth T.C."/>
            <person name="Visser J."/>
            <person name="Yu J.-H."/>
            <person name="Zhou M."/>
            <person name="Andersen M.R."/>
            <person name="Archer D.B."/>
            <person name="Baker S.E."/>
            <person name="Benoit I."/>
            <person name="Brakhage A.A."/>
            <person name="Braus G.H."/>
            <person name="Fischer R."/>
            <person name="Frisvad J.C."/>
            <person name="Goldman G.H."/>
            <person name="Houbraken J."/>
            <person name="Oakley B."/>
            <person name="Pocsi I."/>
            <person name="Scazzocchio C."/>
            <person name="Seiboth B."/>
            <person name="vanKuyk P.A."/>
            <person name="Wortman J."/>
            <person name="Dyer P.S."/>
            <person name="Grigoriev I.V."/>
        </authorList>
    </citation>
    <scope>NUCLEOTIDE SEQUENCE [LARGE SCALE GENOMIC DNA]</scope>
    <source>
        <strain evidence="14">DTO 134E9</strain>
    </source>
</reference>
<sequence length="280" mass="31999">MAPGSGRDFNCSWEHCGKSFNRKSDLCRHYRIHTNERPYHCTVKDCNKSFIQRSALTVHSRTHTGEKPHVCDHEGCHKAFSDSSSLARHRRIHTGKRPYICQEPTCERSFCRKTTLTKHQHRSHPPGTMTRPSSEDATSEHSYQTSVTASLPNDQYLLAQQPYYQQPPTPSHEFYQQQNIPMGHVAVPEPAPIVTQNVQVPSPIDLQHAQQQYMQLMQQRYDQSRQGYLPPEYHQPQFAGHPLAEGHPLMVSYNPGFSYKAPARILNQPEGTDWGFLGVG</sequence>
<dbReference type="PANTHER" id="PTHR23235">
    <property type="entry name" value="KRUEPPEL-LIKE TRANSCRIPTION FACTOR"/>
    <property type="match status" value="1"/>
</dbReference>
<feature type="domain" description="C2H2-type" evidence="12">
    <location>
        <begin position="39"/>
        <end position="68"/>
    </location>
</feature>
<dbReference type="GO" id="GO:0000981">
    <property type="term" value="F:DNA-binding transcription factor activity, RNA polymerase II-specific"/>
    <property type="evidence" value="ECO:0007669"/>
    <property type="project" value="TreeGrafter"/>
</dbReference>
<dbReference type="GeneID" id="63748155"/>
<gene>
    <name evidence="13" type="ORF">ASPWEDRAFT_220907</name>
</gene>
<dbReference type="FunFam" id="3.30.160.60:FF:000149">
    <property type="entry name" value="Zinc finger protein 569"/>
    <property type="match status" value="1"/>
</dbReference>
<dbReference type="AlphaFoldDB" id="A0A1L9S082"/>